<gene>
    <name evidence="1" type="ORF">B521_0185</name>
</gene>
<evidence type="ECO:0000313" key="2">
    <source>
        <dbReference type="Proteomes" id="UP000308874"/>
    </source>
</evidence>
<protein>
    <submittedName>
        <fullName evidence="1">Structural protein</fullName>
    </submittedName>
</protein>
<accession>A0A4Y5FEQ6</accession>
<dbReference type="Proteomes" id="UP000308874">
    <property type="component" value="Segment"/>
</dbReference>
<evidence type="ECO:0000313" key="1">
    <source>
        <dbReference type="EMBL" id="QBJ03535.1"/>
    </source>
</evidence>
<dbReference type="EMBL" id="MK504443">
    <property type="protein sequence ID" value="QBJ03535.1"/>
    <property type="molecule type" value="Genomic_DNA"/>
</dbReference>
<keyword evidence="2" id="KW-1185">Reference proteome</keyword>
<reference evidence="1 2" key="1">
    <citation type="submission" date="2019-02" db="EMBL/GenBank/DDBJ databases">
        <title>Isolation of virulent Lactobacillus brevis phages.</title>
        <authorList>
            <person name="Feyereisen M."/>
            <person name="Mahony J."/>
            <person name="O'Sullivan T."/>
            <person name="van Sinderen D."/>
        </authorList>
    </citation>
    <scope>NUCLEOTIDE SEQUENCE [LARGE SCALE GENOMIC DNA]</scope>
</reference>
<organism evidence="1 2">
    <name type="scientific">Lactobacillus phage 521B</name>
    <dbReference type="NCBI Taxonomy" id="2510942"/>
    <lineage>
        <taxon>Viruses</taxon>
        <taxon>Duplodnaviria</taxon>
        <taxon>Heunggongvirae</taxon>
        <taxon>Uroviricota</taxon>
        <taxon>Caudoviricetes</taxon>
        <taxon>Herelleviridae</taxon>
        <taxon>Tybeckvirus</taxon>
        <taxon>Tybeckvirus tv521B</taxon>
    </lineage>
</organism>
<proteinExistence type="predicted"/>
<name>A0A4Y5FEQ6_9CAUD</name>
<sequence>MLVSSDVSIDSLTKSDTGIVGLSQGISILTNGGVILAKGYDWAKNDDVYFRINPVTNLTEIAYSIDPVNSRFTFWQAYNIPINVFNQVNCYRYTPDLAETKYYIGNTVTYISPETNEEDSAIVMDTYTDDDNTVYYKLSREDKLFKEG</sequence>